<dbReference type="GO" id="GO:0009986">
    <property type="term" value="C:cell surface"/>
    <property type="evidence" value="ECO:0007669"/>
    <property type="project" value="TreeGrafter"/>
</dbReference>
<dbReference type="GO" id="GO:0007219">
    <property type="term" value="P:Notch signaling pathway"/>
    <property type="evidence" value="ECO:0007669"/>
    <property type="project" value="TreeGrafter"/>
</dbReference>
<evidence type="ECO:0000256" key="4">
    <source>
        <dbReference type="ARBA" id="ARBA00023157"/>
    </source>
</evidence>
<dbReference type="GO" id="GO:0007411">
    <property type="term" value="P:axon guidance"/>
    <property type="evidence" value="ECO:0007669"/>
    <property type="project" value="TreeGrafter"/>
</dbReference>
<feature type="domain" description="EGF-like" evidence="7">
    <location>
        <begin position="39"/>
        <end position="74"/>
    </location>
</feature>
<feature type="disulfide bond" evidence="6">
    <location>
        <begin position="101"/>
        <end position="110"/>
    </location>
</feature>
<sequence>MLHPFDSSQGISLRRCSPLDWAERYIRRRQLFLGCNVNDVDECQSSPCIHGNCSDLVNEYSCQCFPGYEGLQCQKDVDECQSSPCIHGNCSDLVNEFKCQCFPGYEGPLCQIGYY</sequence>
<dbReference type="SUPFAM" id="SSF57196">
    <property type="entry name" value="EGF/Laminin"/>
    <property type="match status" value="2"/>
</dbReference>
<protein>
    <submittedName>
        <fullName evidence="8">Neurogenic locus Notch protein</fullName>
    </submittedName>
</protein>
<evidence type="ECO:0000313" key="8">
    <source>
        <dbReference type="EMBL" id="EKC32342.1"/>
    </source>
</evidence>
<dbReference type="PANTHER" id="PTHR45836">
    <property type="entry name" value="SLIT HOMOLOG"/>
    <property type="match status" value="1"/>
</dbReference>
<dbReference type="InterPro" id="IPR018097">
    <property type="entry name" value="EGF_Ca-bd_CS"/>
</dbReference>
<comment type="caution">
    <text evidence="6">Lacks conserved residue(s) required for the propagation of feature annotation.</text>
</comment>
<dbReference type="InterPro" id="IPR001881">
    <property type="entry name" value="EGF-like_Ca-bd_dom"/>
</dbReference>
<organism evidence="8">
    <name type="scientific">Magallana gigas</name>
    <name type="common">Pacific oyster</name>
    <name type="synonym">Crassostrea gigas</name>
    <dbReference type="NCBI Taxonomy" id="29159"/>
    <lineage>
        <taxon>Eukaryota</taxon>
        <taxon>Metazoa</taxon>
        <taxon>Spiralia</taxon>
        <taxon>Lophotrochozoa</taxon>
        <taxon>Mollusca</taxon>
        <taxon>Bivalvia</taxon>
        <taxon>Autobranchia</taxon>
        <taxon>Pteriomorphia</taxon>
        <taxon>Ostreida</taxon>
        <taxon>Ostreoidea</taxon>
        <taxon>Ostreidae</taxon>
        <taxon>Magallana</taxon>
    </lineage>
</organism>
<dbReference type="HOGENOM" id="CLU_004826_3_4_1"/>
<feature type="disulfide bond" evidence="6">
    <location>
        <begin position="80"/>
        <end position="90"/>
    </location>
</feature>
<dbReference type="PANTHER" id="PTHR45836:SF13">
    <property type="entry name" value="PROTEIN CRUMBS"/>
    <property type="match status" value="1"/>
</dbReference>
<evidence type="ECO:0000256" key="2">
    <source>
        <dbReference type="ARBA" id="ARBA00022729"/>
    </source>
</evidence>
<dbReference type="PROSITE" id="PS50026">
    <property type="entry name" value="EGF_3"/>
    <property type="match status" value="2"/>
</dbReference>
<keyword evidence="1 6" id="KW-0245">EGF-like domain</keyword>
<dbReference type="SMART" id="SM00179">
    <property type="entry name" value="EGF_CA"/>
    <property type="match status" value="2"/>
</dbReference>
<accession>K1Q6I2</accession>
<name>K1Q6I2_MAGGI</name>
<feature type="disulfide bond" evidence="6">
    <location>
        <begin position="43"/>
        <end position="53"/>
    </location>
</feature>
<dbReference type="CDD" id="cd00054">
    <property type="entry name" value="EGF_CA"/>
    <property type="match status" value="2"/>
</dbReference>
<dbReference type="PROSITE" id="PS01186">
    <property type="entry name" value="EGF_2"/>
    <property type="match status" value="2"/>
</dbReference>
<gene>
    <name evidence="8" type="ORF">CGI_10017493</name>
</gene>
<dbReference type="GO" id="GO:0005509">
    <property type="term" value="F:calcium ion binding"/>
    <property type="evidence" value="ECO:0007669"/>
    <property type="project" value="InterPro"/>
</dbReference>
<dbReference type="PROSITE" id="PS00022">
    <property type="entry name" value="EGF_1"/>
    <property type="match status" value="2"/>
</dbReference>
<reference evidence="8" key="1">
    <citation type="journal article" date="2012" name="Nature">
        <title>The oyster genome reveals stress adaptation and complexity of shell formation.</title>
        <authorList>
            <person name="Zhang G."/>
            <person name="Fang X."/>
            <person name="Guo X."/>
            <person name="Li L."/>
            <person name="Luo R."/>
            <person name="Xu F."/>
            <person name="Yang P."/>
            <person name="Zhang L."/>
            <person name="Wang X."/>
            <person name="Qi H."/>
            <person name="Xiong Z."/>
            <person name="Que H."/>
            <person name="Xie Y."/>
            <person name="Holland P.W."/>
            <person name="Paps J."/>
            <person name="Zhu Y."/>
            <person name="Wu F."/>
            <person name="Chen Y."/>
            <person name="Wang J."/>
            <person name="Peng C."/>
            <person name="Meng J."/>
            <person name="Yang L."/>
            <person name="Liu J."/>
            <person name="Wen B."/>
            <person name="Zhang N."/>
            <person name="Huang Z."/>
            <person name="Zhu Q."/>
            <person name="Feng Y."/>
            <person name="Mount A."/>
            <person name="Hedgecock D."/>
            <person name="Xu Z."/>
            <person name="Liu Y."/>
            <person name="Domazet-Loso T."/>
            <person name="Du Y."/>
            <person name="Sun X."/>
            <person name="Zhang S."/>
            <person name="Liu B."/>
            <person name="Cheng P."/>
            <person name="Jiang X."/>
            <person name="Li J."/>
            <person name="Fan D."/>
            <person name="Wang W."/>
            <person name="Fu W."/>
            <person name="Wang T."/>
            <person name="Wang B."/>
            <person name="Zhang J."/>
            <person name="Peng Z."/>
            <person name="Li Y."/>
            <person name="Li N."/>
            <person name="Wang J."/>
            <person name="Chen M."/>
            <person name="He Y."/>
            <person name="Tan F."/>
            <person name="Song X."/>
            <person name="Zheng Q."/>
            <person name="Huang R."/>
            <person name="Yang H."/>
            <person name="Du X."/>
            <person name="Chen L."/>
            <person name="Yang M."/>
            <person name="Gaffney P.M."/>
            <person name="Wang S."/>
            <person name="Luo L."/>
            <person name="She Z."/>
            <person name="Ming Y."/>
            <person name="Huang W."/>
            <person name="Zhang S."/>
            <person name="Huang B."/>
            <person name="Zhang Y."/>
            <person name="Qu T."/>
            <person name="Ni P."/>
            <person name="Miao G."/>
            <person name="Wang J."/>
            <person name="Wang Q."/>
            <person name="Steinberg C.E."/>
            <person name="Wang H."/>
            <person name="Li N."/>
            <person name="Qian L."/>
            <person name="Zhang G."/>
            <person name="Li Y."/>
            <person name="Yang H."/>
            <person name="Liu X."/>
            <person name="Wang J."/>
            <person name="Yin Y."/>
            <person name="Wang J."/>
        </authorList>
    </citation>
    <scope>NUCLEOTIDE SEQUENCE [LARGE SCALE GENOMIC DNA]</scope>
    <source>
        <strain evidence="8">05x7-T-G4-1.051#20</strain>
    </source>
</reference>
<feature type="disulfide bond" evidence="6">
    <location>
        <begin position="64"/>
        <end position="73"/>
    </location>
</feature>
<evidence type="ECO:0000256" key="3">
    <source>
        <dbReference type="ARBA" id="ARBA00022737"/>
    </source>
</evidence>
<dbReference type="PROSITE" id="PS00010">
    <property type="entry name" value="ASX_HYDROXYL"/>
    <property type="match status" value="2"/>
</dbReference>
<dbReference type="GO" id="GO:0005886">
    <property type="term" value="C:plasma membrane"/>
    <property type="evidence" value="ECO:0007669"/>
    <property type="project" value="TreeGrafter"/>
</dbReference>
<feature type="domain" description="EGF-like" evidence="7">
    <location>
        <begin position="76"/>
        <end position="111"/>
    </location>
</feature>
<dbReference type="Pfam" id="PF00008">
    <property type="entry name" value="EGF"/>
    <property type="match status" value="2"/>
</dbReference>
<evidence type="ECO:0000256" key="5">
    <source>
        <dbReference type="ARBA" id="ARBA00023180"/>
    </source>
</evidence>
<dbReference type="PROSITE" id="PS01187">
    <property type="entry name" value="EGF_CA"/>
    <property type="match status" value="1"/>
</dbReference>
<dbReference type="GO" id="GO:0043235">
    <property type="term" value="C:receptor complex"/>
    <property type="evidence" value="ECO:0007669"/>
    <property type="project" value="TreeGrafter"/>
</dbReference>
<evidence type="ECO:0000256" key="6">
    <source>
        <dbReference type="PROSITE-ProRule" id="PRU00076"/>
    </source>
</evidence>
<dbReference type="FunFam" id="2.10.25.10:FF:000434">
    <property type="entry name" value="Predicted protein"/>
    <property type="match status" value="2"/>
</dbReference>
<dbReference type="InterPro" id="IPR051355">
    <property type="entry name" value="Notch/Slit_guidance"/>
</dbReference>
<keyword evidence="2" id="KW-0732">Signal</keyword>
<dbReference type="InParanoid" id="K1Q6I2"/>
<dbReference type="SMART" id="SM00181">
    <property type="entry name" value="EGF"/>
    <property type="match status" value="2"/>
</dbReference>
<keyword evidence="4 6" id="KW-1015">Disulfide bond</keyword>
<keyword evidence="3" id="KW-0677">Repeat</keyword>
<dbReference type="AlphaFoldDB" id="K1Q6I2"/>
<evidence type="ECO:0000259" key="7">
    <source>
        <dbReference type="PROSITE" id="PS50026"/>
    </source>
</evidence>
<proteinExistence type="predicted"/>
<dbReference type="EMBL" id="JH816911">
    <property type="protein sequence ID" value="EKC32342.1"/>
    <property type="molecule type" value="Genomic_DNA"/>
</dbReference>
<dbReference type="Gene3D" id="2.10.25.10">
    <property type="entry name" value="Laminin"/>
    <property type="match status" value="2"/>
</dbReference>
<keyword evidence="5" id="KW-0325">Glycoprotein</keyword>
<evidence type="ECO:0000256" key="1">
    <source>
        <dbReference type="ARBA" id="ARBA00022536"/>
    </source>
</evidence>
<dbReference type="InterPro" id="IPR000742">
    <property type="entry name" value="EGF"/>
</dbReference>
<dbReference type="InterPro" id="IPR000152">
    <property type="entry name" value="EGF-type_Asp/Asn_hydroxyl_site"/>
</dbReference>